<proteinExistence type="predicted"/>
<evidence type="ECO:0000313" key="2">
    <source>
        <dbReference type="Proteomes" id="UP001497744"/>
    </source>
</evidence>
<dbReference type="GeneID" id="94195246"/>
<dbReference type="Pfam" id="PF12785">
    <property type="entry name" value="VESA1_N"/>
    <property type="match status" value="2"/>
</dbReference>
<dbReference type="EMBL" id="BPLF01000002">
    <property type="protein sequence ID" value="GIX63765.1"/>
    <property type="molecule type" value="Genomic_DNA"/>
</dbReference>
<gene>
    <name evidence="1" type="ORF">BcabD6B2_32000</name>
</gene>
<comment type="caution">
    <text evidence="1">The sequence shown here is derived from an EMBL/GenBank/DDBJ whole genome shotgun (WGS) entry which is preliminary data.</text>
</comment>
<dbReference type="AlphaFoldDB" id="A0AAV4LVY4"/>
<accession>A0AAV4LVY4</accession>
<reference evidence="1 2" key="1">
    <citation type="submission" date="2021-06" db="EMBL/GenBank/DDBJ databases">
        <title>Genome sequence of Babesia caballi.</title>
        <authorList>
            <person name="Yamagishi J."/>
            <person name="Kidaka T."/>
            <person name="Ochi A."/>
        </authorList>
    </citation>
    <scope>NUCLEOTIDE SEQUENCE [LARGE SCALE GENOMIC DNA]</scope>
    <source>
        <strain evidence="1">USDA-D6B2</strain>
    </source>
</reference>
<protein>
    <submittedName>
        <fullName evidence="1">Variant erythrocyte surface antigen-1 family protein</fullName>
    </submittedName>
</protein>
<dbReference type="RefSeq" id="XP_067715834.1">
    <property type="nucleotide sequence ID" value="XM_067859733.1"/>
</dbReference>
<dbReference type="InterPro" id="IPR024751">
    <property type="entry name" value="VESA1"/>
</dbReference>
<name>A0AAV4LVY4_BABCB</name>
<dbReference type="Proteomes" id="UP001497744">
    <property type="component" value="Unassembled WGS sequence"/>
</dbReference>
<evidence type="ECO:0000313" key="1">
    <source>
        <dbReference type="EMBL" id="GIX63765.1"/>
    </source>
</evidence>
<keyword evidence="2" id="KW-1185">Reference proteome</keyword>
<sequence length="328" mass="35707">MLPLDTPLSTPVDSSFACPSNLKEAIDWILRVTGKDGQSVPGGDGSSGLAGAVSKLLSAADIEQLKPPITINKGLIENLATGLAKFIGYDNSRQGTITNGGIAAVPSAGGKPHYSIQSASSGGYYLTYDPGNSGCNWNDVQTSATNKEICARIFLSVIPLIWSALSYLYFKCRQGAEWHEEIFVGGPLGDFMFSMWLNPSRLQKNQKGNHVVTSALSKFEEFKTAQTENSYADFVQKLRDTGLQKWQGSSPSPSQSHFLSGLYFLSQAYFQHQQGQRPKEAATSPSTIRQMLYFLGALPYTAQFGELDTYITNHFKGPCSPSFWTKPG</sequence>
<organism evidence="1 2">
    <name type="scientific">Babesia caballi</name>
    <dbReference type="NCBI Taxonomy" id="5871"/>
    <lineage>
        <taxon>Eukaryota</taxon>
        <taxon>Sar</taxon>
        <taxon>Alveolata</taxon>
        <taxon>Apicomplexa</taxon>
        <taxon>Aconoidasida</taxon>
        <taxon>Piroplasmida</taxon>
        <taxon>Babesiidae</taxon>
        <taxon>Babesia</taxon>
    </lineage>
</organism>